<protein>
    <recommendedName>
        <fullName evidence="2">TFIIS central domain-containing protein</fullName>
    </recommendedName>
</protein>
<feature type="region of interest" description="Disordered" evidence="1">
    <location>
        <begin position="954"/>
        <end position="973"/>
    </location>
</feature>
<keyword evidence="4" id="KW-1185">Reference proteome</keyword>
<feature type="domain" description="TFIIS central" evidence="2">
    <location>
        <begin position="371"/>
        <end position="480"/>
    </location>
</feature>
<feature type="compositionally biased region" description="Polar residues" evidence="1">
    <location>
        <begin position="914"/>
        <end position="923"/>
    </location>
</feature>
<feature type="compositionally biased region" description="Basic and acidic residues" evidence="1">
    <location>
        <begin position="633"/>
        <end position="661"/>
    </location>
</feature>
<dbReference type="Gene3D" id="1.10.472.30">
    <property type="entry name" value="Transcription elongation factor S-II, central domain"/>
    <property type="match status" value="1"/>
</dbReference>
<dbReference type="PANTHER" id="PTHR11477">
    <property type="entry name" value="TRANSCRIPTION FACTOR S-II ZINC FINGER DOMAIN-CONTAINING PROTEIN"/>
    <property type="match status" value="1"/>
</dbReference>
<accession>A0AAN7KS12</accession>
<evidence type="ECO:0000313" key="4">
    <source>
        <dbReference type="Proteomes" id="UP001345219"/>
    </source>
</evidence>
<feature type="compositionally biased region" description="Polar residues" evidence="1">
    <location>
        <begin position="551"/>
        <end position="562"/>
    </location>
</feature>
<feature type="region of interest" description="Disordered" evidence="1">
    <location>
        <begin position="591"/>
        <end position="665"/>
    </location>
</feature>
<feature type="region of interest" description="Disordered" evidence="1">
    <location>
        <begin position="508"/>
        <end position="563"/>
    </location>
</feature>
<feature type="compositionally biased region" description="Polar residues" evidence="1">
    <location>
        <begin position="849"/>
        <end position="859"/>
    </location>
</feature>
<dbReference type="EMBL" id="JAXIOK010000005">
    <property type="protein sequence ID" value="KAK4770069.1"/>
    <property type="molecule type" value="Genomic_DNA"/>
</dbReference>
<feature type="region of interest" description="Disordered" evidence="1">
    <location>
        <begin position="1025"/>
        <end position="1068"/>
    </location>
</feature>
<dbReference type="Pfam" id="PF07744">
    <property type="entry name" value="SPOC"/>
    <property type="match status" value="1"/>
</dbReference>
<feature type="compositionally biased region" description="Polar residues" evidence="1">
    <location>
        <begin position="1"/>
        <end position="19"/>
    </location>
</feature>
<feature type="compositionally biased region" description="Low complexity" evidence="1">
    <location>
        <begin position="508"/>
        <end position="517"/>
    </location>
</feature>
<dbReference type="AlphaFoldDB" id="A0AAN7KS12"/>
<dbReference type="SMART" id="SM00510">
    <property type="entry name" value="TFS2M"/>
    <property type="match status" value="1"/>
</dbReference>
<sequence>MMSNDLVSQPLSISGTQKGQLELPNKLEPPTSVMQVGLMGYVPDNPISEHHHVPKQQTGFSGSASKGFGVQKLSSLGNYDGQYQNRDKVVGSQHFMISSETLGVINMLDSKQSSHLSETSKRKAPMELAENFSPRSSSIPFKRSAQLLEHRPWLVKQTASSVGVMPSQYMQQVPGFRQLPGQAKKLAHMDSISPKPTFQHAPIYKSQTSLQSSSKGMSFDSVRSKMRDSLASALALVSNEGGKPPTSGKTSQVEDLFIQDSTNVPGDAVGLPFEESKNALICGEKSNDQKLIGDNLISREAPGINEDGGPTVALASNIQEFQSDNTLSTDDVPFGELFFVKDELLQGNGLSWVLESNIGVVETDIIQSVDGKDCMHQKVEEIKTAVPSPEELAFKIEGELYKLFGGVNKKYKEKGRSLLFNLKDPSNPELRERVVSGEISPERLCSMTAEELASKELSEWRMAKAEELAQMVVLPDSEVDMRRLVKKTHKGEFQVEVEQDDSISVEVSLGGSSISRSKSGRKDESAQRKPNEIKGDAEGRRAKITDKGTDYTLTIPSDNQESGMDIVVDDTVGNLPPIASLDEFMESLDSEPPFQDLHVDPGKIKSQSPEKDLEVGTASKSNGRNPEVADGDVSDKSSKVDESLSTRVDERSSGRLGKSESRPSPVISKDEEVWEGYLQLNISSTVSVLGGFKSGERTSAKQWNSVMEIKGRVKLDAFERFLQDLRMSKKRAIMVVHFLCKEGSSENERASICELVDSYILDERVGVAYPYDGIELYFCPPHPRTREMLSKILPKEQIQVLDSVDSGLIGVVIWRRPQFTTTTATEQSASKKQLLATSTSKSRHKQDSRLVSSVTIPNQSSSFSSSTRLPSSYNANSTGVVNDNDYDDDIPPGFGPAPGVSQDMDDLPEFTFSSTGLNSRAAQSHQRVVSRPSHVSHPVDQIRELIHMYGQPGFEPSSVNAGPKFQPWNDDDDDDIPEWQPDGLGGPFKTSSWHRNLAGHRFSHNLGLDFEYPSSTGQVGRTMAVQHQQQQHGSWSSSPSDGGGQFYGSPQGRAARAWRQDGHRGSGY</sequence>
<dbReference type="InterPro" id="IPR036575">
    <property type="entry name" value="TFIIS_cen_dom_sf"/>
</dbReference>
<dbReference type="PROSITE" id="PS51321">
    <property type="entry name" value="TFIIS_CENTRAL"/>
    <property type="match status" value="1"/>
</dbReference>
<dbReference type="CDD" id="cd21538">
    <property type="entry name" value="SPOC_TFIIS"/>
    <property type="match status" value="1"/>
</dbReference>
<dbReference type="GO" id="GO:0006351">
    <property type="term" value="P:DNA-templated transcription"/>
    <property type="evidence" value="ECO:0007669"/>
    <property type="project" value="InterPro"/>
</dbReference>
<dbReference type="InterPro" id="IPR003618">
    <property type="entry name" value="TFIIS_cen_dom"/>
</dbReference>
<feature type="region of interest" description="Disordered" evidence="1">
    <location>
        <begin position="914"/>
        <end position="936"/>
    </location>
</feature>
<feature type="compositionally biased region" description="Low complexity" evidence="1">
    <location>
        <begin position="860"/>
        <end position="872"/>
    </location>
</feature>
<dbReference type="GO" id="GO:0005634">
    <property type="term" value="C:nucleus"/>
    <property type="evidence" value="ECO:0007669"/>
    <property type="project" value="TreeGrafter"/>
</dbReference>
<proteinExistence type="predicted"/>
<feature type="region of interest" description="Disordered" evidence="1">
    <location>
        <begin position="824"/>
        <end position="879"/>
    </location>
</feature>
<gene>
    <name evidence="3" type="ORF">SAY87_030601</name>
</gene>
<dbReference type="SUPFAM" id="SSF46942">
    <property type="entry name" value="Elongation factor TFIIS domain 2"/>
    <property type="match status" value="1"/>
</dbReference>
<feature type="compositionally biased region" description="Polar residues" evidence="1">
    <location>
        <begin position="824"/>
        <end position="840"/>
    </location>
</feature>
<feature type="compositionally biased region" description="Basic and acidic residues" evidence="1">
    <location>
        <begin position="1058"/>
        <end position="1068"/>
    </location>
</feature>
<evidence type="ECO:0000259" key="2">
    <source>
        <dbReference type="PROSITE" id="PS51321"/>
    </source>
</evidence>
<dbReference type="PANTHER" id="PTHR11477:SF20">
    <property type="entry name" value="SPOC DOMAIN _ TRANSCRIPTION ELONGATION FACTOR S-II PROTEIN"/>
    <property type="match status" value="1"/>
</dbReference>
<dbReference type="Proteomes" id="UP001345219">
    <property type="component" value="Chromosome 24"/>
</dbReference>
<feature type="region of interest" description="Disordered" evidence="1">
    <location>
        <begin position="1"/>
        <end position="25"/>
    </location>
</feature>
<reference evidence="3 4" key="1">
    <citation type="journal article" date="2023" name="Hortic Res">
        <title>Pangenome of water caltrop reveals structural variations and asymmetric subgenome divergence after allopolyploidization.</title>
        <authorList>
            <person name="Zhang X."/>
            <person name="Chen Y."/>
            <person name="Wang L."/>
            <person name="Yuan Y."/>
            <person name="Fang M."/>
            <person name="Shi L."/>
            <person name="Lu R."/>
            <person name="Comes H.P."/>
            <person name="Ma Y."/>
            <person name="Chen Y."/>
            <person name="Huang G."/>
            <person name="Zhou Y."/>
            <person name="Zheng Z."/>
            <person name="Qiu Y."/>
        </authorList>
    </citation>
    <scope>NUCLEOTIDE SEQUENCE [LARGE SCALE GENOMIC DNA]</scope>
    <source>
        <tissue evidence="3">Roots</tissue>
    </source>
</reference>
<dbReference type="InterPro" id="IPR012921">
    <property type="entry name" value="SPOC_C"/>
</dbReference>
<name>A0AAN7KS12_9MYRT</name>
<feature type="compositionally biased region" description="Low complexity" evidence="1">
    <location>
        <begin position="1026"/>
        <end position="1040"/>
    </location>
</feature>
<feature type="compositionally biased region" description="Basic and acidic residues" evidence="1">
    <location>
        <begin position="597"/>
        <end position="614"/>
    </location>
</feature>
<evidence type="ECO:0000313" key="3">
    <source>
        <dbReference type="EMBL" id="KAK4770069.1"/>
    </source>
</evidence>
<dbReference type="Pfam" id="PF07500">
    <property type="entry name" value="TFIIS_M"/>
    <property type="match status" value="1"/>
</dbReference>
<organism evidence="3 4">
    <name type="scientific">Trapa incisa</name>
    <dbReference type="NCBI Taxonomy" id="236973"/>
    <lineage>
        <taxon>Eukaryota</taxon>
        <taxon>Viridiplantae</taxon>
        <taxon>Streptophyta</taxon>
        <taxon>Embryophyta</taxon>
        <taxon>Tracheophyta</taxon>
        <taxon>Spermatophyta</taxon>
        <taxon>Magnoliopsida</taxon>
        <taxon>eudicotyledons</taxon>
        <taxon>Gunneridae</taxon>
        <taxon>Pentapetalae</taxon>
        <taxon>rosids</taxon>
        <taxon>malvids</taxon>
        <taxon>Myrtales</taxon>
        <taxon>Lythraceae</taxon>
        <taxon>Trapa</taxon>
    </lineage>
</organism>
<comment type="caution">
    <text evidence="3">The sequence shown here is derived from an EMBL/GenBank/DDBJ whole genome shotgun (WGS) entry which is preliminary data.</text>
</comment>
<feature type="compositionally biased region" description="Low complexity" evidence="1">
    <location>
        <begin position="924"/>
        <end position="936"/>
    </location>
</feature>
<evidence type="ECO:0000256" key="1">
    <source>
        <dbReference type="SAM" id="MobiDB-lite"/>
    </source>
</evidence>
<feature type="compositionally biased region" description="Basic and acidic residues" evidence="1">
    <location>
        <begin position="520"/>
        <end position="549"/>
    </location>
</feature>